<dbReference type="PATRIC" id="fig|742823.3.peg.1473"/>
<dbReference type="STRING" id="742823.HMPREF9465_01482"/>
<keyword evidence="1" id="KW-0547">Nucleotide-binding</keyword>
<dbReference type="SMART" id="SM00382">
    <property type="entry name" value="AAA"/>
    <property type="match status" value="2"/>
</dbReference>
<keyword evidence="8" id="KW-1185">Reference proteome</keyword>
<keyword evidence="3" id="KW-0143">Chaperone</keyword>
<evidence type="ECO:0000259" key="6">
    <source>
        <dbReference type="SMART" id="SM01086"/>
    </source>
</evidence>
<feature type="region of interest" description="Disordered" evidence="4">
    <location>
        <begin position="192"/>
        <end position="215"/>
    </location>
</feature>
<dbReference type="PROSITE" id="PS00871">
    <property type="entry name" value="CLPAB_2"/>
    <property type="match status" value="1"/>
</dbReference>
<dbReference type="Proteomes" id="UP000005835">
    <property type="component" value="Unassembled WGS sequence"/>
</dbReference>
<evidence type="ECO:0000256" key="1">
    <source>
        <dbReference type="ARBA" id="ARBA00022741"/>
    </source>
</evidence>
<sequence>MTEYRFQDAVEEIVRSTLFCAQEASDDWVPLLFLAFLCRHQATQDALSQAGFDVERFEQANQAWLSKAEDVCRKVESCEAMTLADLPEFDAIEDAGVVSWLANAGIHVMSAGRRDRVVDVYDILIAIKTVMSAGSVISQAWDQAGVTLAELRRRDAVLHGPQGFYTLTPPATTGFMADFLDDFLFGGPDEEARNEEVEEGEEGEGAATAGTESWGEVVADGRGGKVVRINLNDGDEVPEALKKMILRLADRVAGSDSGDEPENQAEAVETDKPRAKGLSREEKYLQGCTRDLSAAAAGGELDPLIGRDAEVLRICEILCCRRKNKPLILGETGAGKTALVEGLALRIHEGRVPAALRGLRIFALNASSMSSRYKGAFAEKLSEIVSVIKKVPGAVLFIDNLHMLINGTDGNSQEEYNALGHLAGDDSLRLITTSTFRAWRQTFSKDDLLTRRLQTVELAPVSRDEALRIVTGVLPKFEQYHGVHYAPEVAERAVALADRWITDRPFPDKALDLVDELGGAARMNREAGNETPIEVGVQKLPELVARMARIPAEQISESEHGELAALDKVIRSAVFGQDEAIDRIVSAIRVSRSGLGNPERPVGSFLFTGPTGVGKTEVARRLAGALGVQLLRFDMSEYAESHTISRLIGSPPGYVGHGEGGLLTEQVTKHPYSVVLLDEMEKAHPSLFNLMLQVMDHGKLTDASGREADFRNVVLIMTSNVGAREMERNTIGFGGSRTGDDGAAIRKAFTPEFRNRLDAVVRFAPLSVDSIASVVDKFLAELSDQLRARGVEPVYSEDFRAWLARNGYDPHMGARPMRRLIADKVRRPLAEELLFGRLAGGGKVVFDIRTDAGGEEVVFEIPAADYNDQKPSRLSEDGPEGEA</sequence>
<dbReference type="Pfam" id="PF17871">
    <property type="entry name" value="AAA_lid_9"/>
    <property type="match status" value="1"/>
</dbReference>
<dbReference type="GO" id="GO:0005524">
    <property type="term" value="F:ATP binding"/>
    <property type="evidence" value="ECO:0007669"/>
    <property type="project" value="UniProtKB-KW"/>
</dbReference>
<feature type="region of interest" description="Disordered" evidence="4">
    <location>
        <begin position="252"/>
        <end position="280"/>
    </location>
</feature>
<dbReference type="GO" id="GO:0005737">
    <property type="term" value="C:cytoplasm"/>
    <property type="evidence" value="ECO:0007669"/>
    <property type="project" value="TreeGrafter"/>
</dbReference>
<dbReference type="AlphaFoldDB" id="K1JSX2"/>
<name>K1JSX2_9BURK</name>
<dbReference type="SMART" id="SM01086">
    <property type="entry name" value="ClpB_D2-small"/>
    <property type="match status" value="1"/>
</dbReference>
<comment type="caution">
    <text evidence="7">The sequence shown here is derived from an EMBL/GenBank/DDBJ whole genome shotgun (WGS) entry which is preliminary data.</text>
</comment>
<dbReference type="GO" id="GO:0034605">
    <property type="term" value="P:cellular response to heat"/>
    <property type="evidence" value="ECO:0007669"/>
    <property type="project" value="TreeGrafter"/>
</dbReference>
<dbReference type="HOGENOM" id="CLU_005070_4_2_4"/>
<dbReference type="Pfam" id="PF10431">
    <property type="entry name" value="ClpB_D2-small"/>
    <property type="match status" value="1"/>
</dbReference>
<organism evidence="7 8">
    <name type="scientific">Sutterella wadsworthensis 2_1_59BFAA</name>
    <dbReference type="NCBI Taxonomy" id="742823"/>
    <lineage>
        <taxon>Bacteria</taxon>
        <taxon>Pseudomonadati</taxon>
        <taxon>Pseudomonadota</taxon>
        <taxon>Betaproteobacteria</taxon>
        <taxon>Burkholderiales</taxon>
        <taxon>Sutterellaceae</taxon>
        <taxon>Sutterella</taxon>
    </lineage>
</organism>
<evidence type="ECO:0000313" key="8">
    <source>
        <dbReference type="Proteomes" id="UP000005835"/>
    </source>
</evidence>
<feature type="domain" description="Clp ATPase C-terminal" evidence="6">
    <location>
        <begin position="766"/>
        <end position="859"/>
    </location>
</feature>
<reference evidence="7 8" key="1">
    <citation type="submission" date="2012-05" db="EMBL/GenBank/DDBJ databases">
        <title>The Genome Sequence of Sutterella wadsworthensis 2_1_59BFAA.</title>
        <authorList>
            <consortium name="The Broad Institute Genome Sequencing Platform"/>
            <person name="Earl A."/>
            <person name="Ward D."/>
            <person name="Feldgarden M."/>
            <person name="Gevers D."/>
            <person name="Daigneault M."/>
            <person name="Strauss J."/>
            <person name="Allen-Vercoe E."/>
            <person name="Walker B."/>
            <person name="Young S.K."/>
            <person name="Zeng Q."/>
            <person name="Gargeya S."/>
            <person name="Fitzgerald M."/>
            <person name="Haas B."/>
            <person name="Abouelleil A."/>
            <person name="Alvarado L."/>
            <person name="Arachchi H.M."/>
            <person name="Berlin A.M."/>
            <person name="Chapman S.B."/>
            <person name="Goldberg J."/>
            <person name="Griggs A."/>
            <person name="Gujja S."/>
            <person name="Hansen M."/>
            <person name="Howarth C."/>
            <person name="Imamovic A."/>
            <person name="Larimer J."/>
            <person name="McCowen C."/>
            <person name="Montmayeur A."/>
            <person name="Murphy C."/>
            <person name="Neiman D."/>
            <person name="Pearson M."/>
            <person name="Priest M."/>
            <person name="Roberts A."/>
            <person name="Saif S."/>
            <person name="Shea T."/>
            <person name="Sisk P."/>
            <person name="Sykes S."/>
            <person name="Wortman J."/>
            <person name="Nusbaum C."/>
            <person name="Birren B."/>
        </authorList>
    </citation>
    <scope>NUCLEOTIDE SEQUENCE [LARGE SCALE GENOMIC DNA]</scope>
    <source>
        <strain evidence="7 8">2_1_59BFAA</strain>
    </source>
</reference>
<dbReference type="InterPro" id="IPR003593">
    <property type="entry name" value="AAA+_ATPase"/>
</dbReference>
<dbReference type="Pfam" id="PF07724">
    <property type="entry name" value="AAA_2"/>
    <property type="match status" value="1"/>
</dbReference>
<protein>
    <recommendedName>
        <fullName evidence="9">ATP-dependent Clp protease ATP-binding subunit ClpA</fullName>
    </recommendedName>
</protein>
<dbReference type="InterPro" id="IPR001270">
    <property type="entry name" value="ClpA/B"/>
</dbReference>
<evidence type="ECO:0000256" key="3">
    <source>
        <dbReference type="ARBA" id="ARBA00023186"/>
    </source>
</evidence>
<dbReference type="InterPro" id="IPR027417">
    <property type="entry name" value="P-loop_NTPase"/>
</dbReference>
<dbReference type="CDD" id="cd19499">
    <property type="entry name" value="RecA-like_ClpB_Hsp104-like"/>
    <property type="match status" value="1"/>
</dbReference>
<proteinExistence type="predicted"/>
<dbReference type="EMBL" id="ADMG01000035">
    <property type="protein sequence ID" value="EKB30792.1"/>
    <property type="molecule type" value="Genomic_DNA"/>
</dbReference>
<evidence type="ECO:0000313" key="7">
    <source>
        <dbReference type="EMBL" id="EKB30792.1"/>
    </source>
</evidence>
<dbReference type="InterPro" id="IPR050130">
    <property type="entry name" value="ClpA_ClpB"/>
</dbReference>
<feature type="compositionally biased region" description="Low complexity" evidence="4">
    <location>
        <begin position="205"/>
        <end position="215"/>
    </location>
</feature>
<dbReference type="CDD" id="cd00009">
    <property type="entry name" value="AAA"/>
    <property type="match status" value="1"/>
</dbReference>
<feature type="compositionally biased region" description="Basic and acidic residues" evidence="4">
    <location>
        <begin position="269"/>
        <end position="280"/>
    </location>
</feature>
<dbReference type="InterPro" id="IPR028299">
    <property type="entry name" value="ClpA/B_CS2"/>
</dbReference>
<dbReference type="GO" id="GO:0016887">
    <property type="term" value="F:ATP hydrolysis activity"/>
    <property type="evidence" value="ECO:0007669"/>
    <property type="project" value="InterPro"/>
</dbReference>
<dbReference type="PANTHER" id="PTHR11638:SF111">
    <property type="entry name" value="ATP-DEPENDENT CLP PROTEASE ATP-BINDING SUBUNIT CLPA"/>
    <property type="match status" value="1"/>
</dbReference>
<accession>K1JSX2</accession>
<dbReference type="Pfam" id="PF00004">
    <property type="entry name" value="AAA"/>
    <property type="match status" value="1"/>
</dbReference>
<feature type="domain" description="AAA+ ATPase" evidence="5">
    <location>
        <begin position="322"/>
        <end position="463"/>
    </location>
</feature>
<feature type="domain" description="AAA+ ATPase" evidence="5">
    <location>
        <begin position="601"/>
        <end position="737"/>
    </location>
</feature>
<keyword evidence="2" id="KW-0067">ATP-binding</keyword>
<dbReference type="PANTHER" id="PTHR11638">
    <property type="entry name" value="ATP-DEPENDENT CLP PROTEASE"/>
    <property type="match status" value="1"/>
</dbReference>
<dbReference type="InterPro" id="IPR003959">
    <property type="entry name" value="ATPase_AAA_core"/>
</dbReference>
<dbReference type="Gene3D" id="3.40.50.300">
    <property type="entry name" value="P-loop containing nucleotide triphosphate hydrolases"/>
    <property type="match status" value="2"/>
</dbReference>
<evidence type="ECO:0000259" key="5">
    <source>
        <dbReference type="SMART" id="SM00382"/>
    </source>
</evidence>
<gene>
    <name evidence="7" type="ORF">HMPREF9465_01482</name>
</gene>
<dbReference type="PRINTS" id="PR00300">
    <property type="entry name" value="CLPPROTEASEA"/>
</dbReference>
<dbReference type="RefSeq" id="WP_005435623.1">
    <property type="nucleotide sequence ID" value="NZ_JH815517.1"/>
</dbReference>
<dbReference type="InterPro" id="IPR041546">
    <property type="entry name" value="ClpA/ClpB_AAA_lid"/>
</dbReference>
<dbReference type="OrthoDB" id="9803641at2"/>
<dbReference type="InterPro" id="IPR019489">
    <property type="entry name" value="Clp_ATPase_C"/>
</dbReference>
<dbReference type="eggNOG" id="COG0542">
    <property type="taxonomic scope" value="Bacteria"/>
</dbReference>
<evidence type="ECO:0000256" key="4">
    <source>
        <dbReference type="SAM" id="MobiDB-lite"/>
    </source>
</evidence>
<dbReference type="Gene3D" id="1.10.8.60">
    <property type="match status" value="2"/>
</dbReference>
<dbReference type="SUPFAM" id="SSF52540">
    <property type="entry name" value="P-loop containing nucleoside triphosphate hydrolases"/>
    <property type="match status" value="2"/>
</dbReference>
<evidence type="ECO:0000256" key="2">
    <source>
        <dbReference type="ARBA" id="ARBA00022840"/>
    </source>
</evidence>
<evidence type="ECO:0008006" key="9">
    <source>
        <dbReference type="Google" id="ProtNLM"/>
    </source>
</evidence>